<dbReference type="RefSeq" id="WP_254470174.1">
    <property type="nucleotide sequence ID" value="NZ_CP113432.1"/>
</dbReference>
<proteinExistence type="predicted"/>
<reference evidence="2" key="1">
    <citation type="submission" date="2022-11" db="EMBL/GenBank/DDBJ databases">
        <title>Pseudomonas triclosanedens sp. nov., a triclosan degrader isolated from activated sludge.</title>
        <authorList>
            <person name="Yin Y."/>
            <person name="Lu Z."/>
        </authorList>
    </citation>
    <scope>NUCLEOTIDE SEQUENCE</scope>
    <source>
        <strain evidence="2">ZM23</strain>
    </source>
</reference>
<keyword evidence="3" id="KW-1185">Reference proteome</keyword>
<dbReference type="EMBL" id="CP113432">
    <property type="protein sequence ID" value="WAI50218.1"/>
    <property type="molecule type" value="Genomic_DNA"/>
</dbReference>
<dbReference type="Proteomes" id="UP001163624">
    <property type="component" value="Chromosome"/>
</dbReference>
<accession>A0ABY6ZZH2</accession>
<evidence type="ECO:0000313" key="2">
    <source>
        <dbReference type="EMBL" id="WAI50218.1"/>
    </source>
</evidence>
<sequence>MSDEPEPAQRPTYRVAMNRSAPRRQLKYVEGTMISPDECPLCVHDGAADDSSTPANSPPERSPDAGEE</sequence>
<feature type="region of interest" description="Disordered" evidence="1">
    <location>
        <begin position="36"/>
        <end position="68"/>
    </location>
</feature>
<evidence type="ECO:0000256" key="1">
    <source>
        <dbReference type="SAM" id="MobiDB-lite"/>
    </source>
</evidence>
<protein>
    <submittedName>
        <fullName evidence="2">Uncharacterized protein</fullName>
    </submittedName>
</protein>
<gene>
    <name evidence="2" type="ORF">OU419_02800</name>
</gene>
<feature type="region of interest" description="Disordered" evidence="1">
    <location>
        <begin position="1"/>
        <end position="23"/>
    </location>
</feature>
<organism evidence="2 3">
    <name type="scientific">Pseudomonas triclosanedens</name>
    <dbReference type="NCBI Taxonomy" id="2961893"/>
    <lineage>
        <taxon>Bacteria</taxon>
        <taxon>Pseudomonadati</taxon>
        <taxon>Pseudomonadota</taxon>
        <taxon>Gammaproteobacteria</taxon>
        <taxon>Pseudomonadales</taxon>
        <taxon>Pseudomonadaceae</taxon>
        <taxon>Pseudomonas</taxon>
    </lineage>
</organism>
<evidence type="ECO:0000313" key="3">
    <source>
        <dbReference type="Proteomes" id="UP001163624"/>
    </source>
</evidence>
<name>A0ABY6ZZH2_9PSED</name>